<accession>A0A8S5RK21</accession>
<feature type="transmembrane region" description="Helical" evidence="1">
    <location>
        <begin position="14"/>
        <end position="33"/>
    </location>
</feature>
<sequence length="40" mass="4819">MKSPYYSTLCQDQFLRHLSLSVIIAIHFLLNILQTNYRNY</sequence>
<keyword evidence="1" id="KW-0812">Transmembrane</keyword>
<name>A0A8S5RK21_9VIRU</name>
<keyword evidence="1" id="KW-0472">Membrane</keyword>
<protein>
    <submittedName>
        <fullName evidence="2">Uncharacterized protein</fullName>
    </submittedName>
</protein>
<keyword evidence="1" id="KW-1133">Transmembrane helix</keyword>
<dbReference type="EMBL" id="BK059109">
    <property type="protein sequence ID" value="DAE31531.1"/>
    <property type="molecule type" value="Genomic_DNA"/>
</dbReference>
<evidence type="ECO:0000256" key="1">
    <source>
        <dbReference type="SAM" id="Phobius"/>
    </source>
</evidence>
<proteinExistence type="predicted"/>
<evidence type="ECO:0000313" key="2">
    <source>
        <dbReference type="EMBL" id="DAE31531.1"/>
    </source>
</evidence>
<reference evidence="2" key="1">
    <citation type="journal article" date="2021" name="Proc. Natl. Acad. Sci. U.S.A.">
        <title>A Catalog of Tens of Thousands of Viruses from Human Metagenomes Reveals Hidden Associations with Chronic Diseases.</title>
        <authorList>
            <person name="Tisza M.J."/>
            <person name="Buck C.B."/>
        </authorList>
    </citation>
    <scope>NUCLEOTIDE SEQUENCE</scope>
    <source>
        <strain evidence="2">CtBM815</strain>
    </source>
</reference>
<organism evidence="2">
    <name type="scientific">virus sp. ctBM815</name>
    <dbReference type="NCBI Taxonomy" id="2825806"/>
    <lineage>
        <taxon>Viruses</taxon>
    </lineage>
</organism>